<feature type="compositionally biased region" description="Basic and acidic residues" evidence="1">
    <location>
        <begin position="12"/>
        <end position="25"/>
    </location>
</feature>
<name>A0A8T1UP60_9STRA</name>
<evidence type="ECO:0000313" key="2">
    <source>
        <dbReference type="EMBL" id="KAG6964424.1"/>
    </source>
</evidence>
<proteinExistence type="predicted"/>
<evidence type="ECO:0000313" key="3">
    <source>
        <dbReference type="Proteomes" id="UP000688947"/>
    </source>
</evidence>
<dbReference type="AlphaFoldDB" id="A0A8T1UP60"/>
<evidence type="ECO:0000256" key="1">
    <source>
        <dbReference type="SAM" id="MobiDB-lite"/>
    </source>
</evidence>
<dbReference type="EMBL" id="JAENGZ010000235">
    <property type="protein sequence ID" value="KAG6964424.1"/>
    <property type="molecule type" value="Genomic_DNA"/>
</dbReference>
<accession>A0A8T1UP60</accession>
<comment type="caution">
    <text evidence="2">The sequence shown here is derived from an EMBL/GenBank/DDBJ whole genome shotgun (WGS) entry which is preliminary data.</text>
</comment>
<feature type="region of interest" description="Disordered" evidence="1">
    <location>
        <begin position="1"/>
        <end position="43"/>
    </location>
</feature>
<dbReference type="Proteomes" id="UP000688947">
    <property type="component" value="Unassembled WGS sequence"/>
</dbReference>
<gene>
    <name evidence="2" type="ORF">JG687_00005995</name>
</gene>
<reference evidence="2" key="1">
    <citation type="submission" date="2021-01" db="EMBL/GenBank/DDBJ databases">
        <title>Phytophthora aleatoria, a newly-described species from Pinus radiata is distinct from Phytophthora cactorum isolates based on comparative genomics.</title>
        <authorList>
            <person name="Mcdougal R."/>
            <person name="Panda P."/>
            <person name="Williams N."/>
            <person name="Studholme D.J."/>
        </authorList>
    </citation>
    <scope>NUCLEOTIDE SEQUENCE</scope>
    <source>
        <strain evidence="2">NZFS 3830</strain>
    </source>
</reference>
<protein>
    <submittedName>
        <fullName evidence="2">Uncharacterized protein</fullName>
    </submittedName>
</protein>
<organism evidence="2 3">
    <name type="scientific">Phytophthora cactorum</name>
    <dbReference type="NCBI Taxonomy" id="29920"/>
    <lineage>
        <taxon>Eukaryota</taxon>
        <taxon>Sar</taxon>
        <taxon>Stramenopiles</taxon>
        <taxon>Oomycota</taxon>
        <taxon>Peronosporomycetes</taxon>
        <taxon>Peronosporales</taxon>
        <taxon>Peronosporaceae</taxon>
        <taxon>Phytophthora</taxon>
    </lineage>
</organism>
<sequence>MQQFEAQWQDYYRAKRSSDEGKESEEATLLRTRTPATSSVAPDNKYRCQADKTLSTMKPFLTIVLTQQLSHHLRARLKSYLMMQSQLFEQL</sequence>